<dbReference type="RefSeq" id="WP_121057428.1">
    <property type="nucleotide sequence ID" value="NZ_RCDB01000001.1"/>
</dbReference>
<proteinExistence type="predicted"/>
<gene>
    <name evidence="2" type="ORF">C7474_0565</name>
</gene>
<keyword evidence="3" id="KW-1185">Reference proteome</keyword>
<dbReference type="EMBL" id="RCDB01000001">
    <property type="protein sequence ID" value="RLK52614.1"/>
    <property type="molecule type" value="Genomic_DNA"/>
</dbReference>
<evidence type="ECO:0000313" key="2">
    <source>
        <dbReference type="EMBL" id="RLK52614.1"/>
    </source>
</evidence>
<evidence type="ECO:0000313" key="3">
    <source>
        <dbReference type="Proteomes" id="UP000273158"/>
    </source>
</evidence>
<comment type="caution">
    <text evidence="2">The sequence shown here is derived from an EMBL/GenBank/DDBJ whole genome shotgun (WGS) entry which is preliminary data.</text>
</comment>
<evidence type="ECO:0000256" key="1">
    <source>
        <dbReference type="SAM" id="MobiDB-lite"/>
    </source>
</evidence>
<dbReference type="SUPFAM" id="SSF75011">
    <property type="entry name" value="3-carboxy-cis,cis-mucoante lactonizing enzyme"/>
    <property type="match status" value="1"/>
</dbReference>
<accession>A0A498C9H1</accession>
<protein>
    <recommendedName>
        <fullName evidence="4">SMP-30/gluconolaconase/LRE-like protein</fullName>
    </recommendedName>
</protein>
<dbReference type="Gene3D" id="2.120.10.30">
    <property type="entry name" value="TolB, C-terminal domain"/>
    <property type="match status" value="1"/>
</dbReference>
<reference evidence="2 3" key="1">
    <citation type="journal article" date="2015" name="Stand. Genomic Sci.">
        <title>Genomic Encyclopedia of Bacterial and Archaeal Type Strains, Phase III: the genomes of soil and plant-associated and newly described type strains.</title>
        <authorList>
            <person name="Whitman W.B."/>
            <person name="Woyke T."/>
            <person name="Klenk H.P."/>
            <person name="Zhou Y."/>
            <person name="Lilburn T.G."/>
            <person name="Beck B.J."/>
            <person name="De Vos P."/>
            <person name="Vandamme P."/>
            <person name="Eisen J.A."/>
            <person name="Garrity G."/>
            <person name="Hugenholtz P."/>
            <person name="Kyrpides N.C."/>
        </authorList>
    </citation>
    <scope>NUCLEOTIDE SEQUENCE [LARGE SCALE GENOMIC DNA]</scope>
    <source>
        <strain evidence="2 3">S2T63</strain>
    </source>
</reference>
<feature type="region of interest" description="Disordered" evidence="1">
    <location>
        <begin position="141"/>
        <end position="179"/>
    </location>
</feature>
<dbReference type="AlphaFoldDB" id="A0A498C9H1"/>
<sequence>MTDDDADGAYRRLSPGQRCVVSVIDVDGGVDDVLVHERMLLEAPNWTLDGDALILNGDGRLWRFDLASRELRDITPDGLPALNNDHVLDPDGVHVFISANDGHIHRAALTGRMLLPQSQHVLADALRRHPLRHAAILSGRRCPASDGGPSGRAITTSRGRVRTRRGSARLSRRLRVRRG</sequence>
<feature type="compositionally biased region" description="Basic residues" evidence="1">
    <location>
        <begin position="159"/>
        <end position="179"/>
    </location>
</feature>
<dbReference type="Proteomes" id="UP000273158">
    <property type="component" value="Unassembled WGS sequence"/>
</dbReference>
<dbReference type="OrthoDB" id="262125at2"/>
<evidence type="ECO:0008006" key="4">
    <source>
        <dbReference type="Google" id="ProtNLM"/>
    </source>
</evidence>
<organism evidence="2 3">
    <name type="scientific">Microbacterium telephonicum</name>
    <dbReference type="NCBI Taxonomy" id="1714841"/>
    <lineage>
        <taxon>Bacteria</taxon>
        <taxon>Bacillati</taxon>
        <taxon>Actinomycetota</taxon>
        <taxon>Actinomycetes</taxon>
        <taxon>Micrococcales</taxon>
        <taxon>Microbacteriaceae</taxon>
        <taxon>Microbacterium</taxon>
    </lineage>
</organism>
<name>A0A498C9H1_9MICO</name>
<dbReference type="InterPro" id="IPR011042">
    <property type="entry name" value="6-blade_b-propeller_TolB-like"/>
</dbReference>